<keyword evidence="1" id="KW-0472">Membrane</keyword>
<dbReference type="EMBL" id="BMLV01000005">
    <property type="protein sequence ID" value="GGP05640.1"/>
    <property type="molecule type" value="Genomic_DNA"/>
</dbReference>
<keyword evidence="1" id="KW-0812">Transmembrane</keyword>
<keyword evidence="3" id="KW-1185">Reference proteome</keyword>
<feature type="transmembrane region" description="Helical" evidence="1">
    <location>
        <begin position="52"/>
        <end position="75"/>
    </location>
</feature>
<evidence type="ECO:0000313" key="2">
    <source>
        <dbReference type="EMBL" id="GGP05640.1"/>
    </source>
</evidence>
<evidence type="ECO:0000256" key="1">
    <source>
        <dbReference type="SAM" id="Phobius"/>
    </source>
</evidence>
<organism evidence="2 3">
    <name type="scientific">Cloacibacterium rupense</name>
    <dbReference type="NCBI Taxonomy" id="517423"/>
    <lineage>
        <taxon>Bacteria</taxon>
        <taxon>Pseudomonadati</taxon>
        <taxon>Bacteroidota</taxon>
        <taxon>Flavobacteriia</taxon>
        <taxon>Flavobacteriales</taxon>
        <taxon>Weeksellaceae</taxon>
    </lineage>
</organism>
<proteinExistence type="predicted"/>
<keyword evidence="1" id="KW-1133">Transmembrane helix</keyword>
<feature type="transmembrane region" description="Helical" evidence="1">
    <location>
        <begin position="20"/>
        <end position="46"/>
    </location>
</feature>
<dbReference type="Proteomes" id="UP000620064">
    <property type="component" value="Unassembled WGS sequence"/>
</dbReference>
<feature type="transmembrane region" description="Helical" evidence="1">
    <location>
        <begin position="96"/>
        <end position="118"/>
    </location>
</feature>
<comment type="caution">
    <text evidence="2">The sequence shown here is derived from an EMBL/GenBank/DDBJ whole genome shotgun (WGS) entry which is preliminary data.</text>
</comment>
<gene>
    <name evidence="2" type="ORF">GCM10010992_22530</name>
</gene>
<reference evidence="3" key="1">
    <citation type="journal article" date="2019" name="Int. J. Syst. Evol. Microbiol.">
        <title>The Global Catalogue of Microorganisms (GCM) 10K type strain sequencing project: providing services to taxonomists for standard genome sequencing and annotation.</title>
        <authorList>
            <consortium name="The Broad Institute Genomics Platform"/>
            <consortium name="The Broad Institute Genome Sequencing Center for Infectious Disease"/>
            <person name="Wu L."/>
            <person name="Ma J."/>
        </authorList>
    </citation>
    <scope>NUCLEOTIDE SEQUENCE [LARGE SCALE GENOMIC DNA]</scope>
    <source>
        <strain evidence="3">CGMCC 1.7656</strain>
    </source>
</reference>
<protein>
    <submittedName>
        <fullName evidence="2">Uncharacterized protein</fullName>
    </submittedName>
</protein>
<name>A0ABQ2NM19_9FLAO</name>
<accession>A0ABQ2NM19</accession>
<dbReference type="RefSeq" id="WP_188618227.1">
    <property type="nucleotide sequence ID" value="NZ_BMLV01000005.1"/>
</dbReference>
<sequence length="123" mass="14566">MNKEKKHLVKNWWIKKRTLYNAGIFISGIVSFILYCFVGYVFIYPIDEEFEITLFTIFFQGIGYVFFIIIANLFYNLGYILDISLNENNSESYRNNLFKIGFIATIAVPFSIPILLFIEYLFH</sequence>
<evidence type="ECO:0000313" key="3">
    <source>
        <dbReference type="Proteomes" id="UP000620064"/>
    </source>
</evidence>